<feature type="chain" id="PRO_5002046081" evidence="1">
    <location>
        <begin position="21"/>
        <end position="49"/>
    </location>
</feature>
<dbReference type="AlphaFoldDB" id="A0A0A9CK43"/>
<sequence length="49" mass="5002">MGLVQAVLLSIKLCTSCGQAFRDQPDPVILCGVGLHVLGFDGAGSVMPS</sequence>
<organism evidence="2">
    <name type="scientific">Arundo donax</name>
    <name type="common">Giant reed</name>
    <name type="synonym">Donax arundinaceus</name>
    <dbReference type="NCBI Taxonomy" id="35708"/>
    <lineage>
        <taxon>Eukaryota</taxon>
        <taxon>Viridiplantae</taxon>
        <taxon>Streptophyta</taxon>
        <taxon>Embryophyta</taxon>
        <taxon>Tracheophyta</taxon>
        <taxon>Spermatophyta</taxon>
        <taxon>Magnoliopsida</taxon>
        <taxon>Liliopsida</taxon>
        <taxon>Poales</taxon>
        <taxon>Poaceae</taxon>
        <taxon>PACMAD clade</taxon>
        <taxon>Arundinoideae</taxon>
        <taxon>Arundineae</taxon>
        <taxon>Arundo</taxon>
    </lineage>
</organism>
<keyword evidence="1" id="KW-0732">Signal</keyword>
<feature type="signal peptide" evidence="1">
    <location>
        <begin position="1"/>
        <end position="20"/>
    </location>
</feature>
<evidence type="ECO:0000256" key="1">
    <source>
        <dbReference type="SAM" id="SignalP"/>
    </source>
</evidence>
<evidence type="ECO:0000313" key="2">
    <source>
        <dbReference type="EMBL" id="JAD71902.1"/>
    </source>
</evidence>
<proteinExistence type="predicted"/>
<accession>A0A0A9CK43</accession>
<protein>
    <submittedName>
        <fullName evidence="2">Uncharacterized protein</fullName>
    </submittedName>
</protein>
<reference evidence="2" key="2">
    <citation type="journal article" date="2015" name="Data Brief">
        <title>Shoot transcriptome of the giant reed, Arundo donax.</title>
        <authorList>
            <person name="Barrero R.A."/>
            <person name="Guerrero F.D."/>
            <person name="Moolhuijzen P."/>
            <person name="Goolsby J.A."/>
            <person name="Tidwell J."/>
            <person name="Bellgard S.E."/>
            <person name="Bellgard M.I."/>
        </authorList>
    </citation>
    <scope>NUCLEOTIDE SEQUENCE</scope>
    <source>
        <tissue evidence="2">Shoot tissue taken approximately 20 cm above the soil surface</tissue>
    </source>
</reference>
<name>A0A0A9CK43_ARUDO</name>
<reference evidence="2" key="1">
    <citation type="submission" date="2014-09" db="EMBL/GenBank/DDBJ databases">
        <authorList>
            <person name="Magalhaes I.L.F."/>
            <person name="Oliveira U."/>
            <person name="Santos F.R."/>
            <person name="Vidigal T.H.D.A."/>
            <person name="Brescovit A.D."/>
            <person name="Santos A.J."/>
        </authorList>
    </citation>
    <scope>NUCLEOTIDE SEQUENCE</scope>
    <source>
        <tissue evidence="2">Shoot tissue taken approximately 20 cm above the soil surface</tissue>
    </source>
</reference>
<dbReference type="EMBL" id="GBRH01225993">
    <property type="protein sequence ID" value="JAD71902.1"/>
    <property type="molecule type" value="Transcribed_RNA"/>
</dbReference>